<evidence type="ECO:0000256" key="12">
    <source>
        <dbReference type="ARBA" id="ARBA00048138"/>
    </source>
</evidence>
<gene>
    <name evidence="14" type="primary">serB</name>
    <name evidence="14" type="ORF">THMIRHAM_06770</name>
</gene>
<sequence length="279" mass="30502">MATIIIHSNALNFEQYKVIERAYGQAGKPVKINNHFRLELEQAPSIEALKAIAEEIQVDINLLPEGFDGKEIKLVISDMDSTLISIECVDEIADYVNLKPEVAAITEAAMRGELNFEESLMQRVGLLKGLDTHALSYVYNDRLTLNPGAEKWISGLHKNGIKFALVSGGFTFFTERLQKELNLDFTRANLLGESNGELTGEVIGGIIGAQAKADFLHELCEKLAIEPNQVIAVGDGANDLLMMNQAGLSVAYHAKPAVQQQATTSLNFAGLDAILDFIE</sequence>
<dbReference type="CDD" id="cd07500">
    <property type="entry name" value="HAD_PSP"/>
    <property type="match status" value="1"/>
</dbReference>
<comment type="cofactor">
    <cofactor evidence="1">
        <name>Mg(2+)</name>
        <dbReference type="ChEBI" id="CHEBI:18420"/>
    </cofactor>
</comment>
<dbReference type="SFLD" id="SFLDG01136">
    <property type="entry name" value="C1.6:_Phosphoserine_Phosphatas"/>
    <property type="match status" value="1"/>
</dbReference>
<evidence type="ECO:0000256" key="8">
    <source>
        <dbReference type="ARBA" id="ARBA00022801"/>
    </source>
</evidence>
<dbReference type="RefSeq" id="WP_237263226.1">
    <property type="nucleotide sequence ID" value="NZ_AP024202.1"/>
</dbReference>
<evidence type="ECO:0000256" key="7">
    <source>
        <dbReference type="ARBA" id="ARBA00022723"/>
    </source>
</evidence>
<dbReference type="SFLD" id="SFLDG01137">
    <property type="entry name" value="C1.6.1:_Phosphoserine_Phosphat"/>
    <property type="match status" value="1"/>
</dbReference>
<evidence type="ECO:0000256" key="2">
    <source>
        <dbReference type="ARBA" id="ARBA00005135"/>
    </source>
</evidence>
<keyword evidence="6" id="KW-0028">Amino-acid biosynthesis</keyword>
<evidence type="ECO:0000256" key="4">
    <source>
        <dbReference type="ARBA" id="ARBA00012640"/>
    </source>
</evidence>
<dbReference type="EMBL" id="AP024202">
    <property type="protein sequence ID" value="BCN92892.1"/>
    <property type="molecule type" value="Genomic_DNA"/>
</dbReference>
<name>A0ABN6CYC6_9GAMM</name>
<evidence type="ECO:0000256" key="6">
    <source>
        <dbReference type="ARBA" id="ARBA00022605"/>
    </source>
</evidence>
<dbReference type="SUPFAM" id="SSF56784">
    <property type="entry name" value="HAD-like"/>
    <property type="match status" value="1"/>
</dbReference>
<proteinExistence type="inferred from homology"/>
<dbReference type="PANTHER" id="PTHR43344">
    <property type="entry name" value="PHOSPHOSERINE PHOSPHATASE"/>
    <property type="match status" value="1"/>
</dbReference>
<evidence type="ECO:0000256" key="1">
    <source>
        <dbReference type="ARBA" id="ARBA00001946"/>
    </source>
</evidence>
<dbReference type="SFLD" id="SFLDS00003">
    <property type="entry name" value="Haloacid_Dehalogenase"/>
    <property type="match status" value="1"/>
</dbReference>
<evidence type="ECO:0000256" key="10">
    <source>
        <dbReference type="ARBA" id="ARBA00023299"/>
    </source>
</evidence>
<comment type="similarity">
    <text evidence="3">Belongs to the HAD-like hydrolase superfamily. SerB family.</text>
</comment>
<dbReference type="InterPro" id="IPR036412">
    <property type="entry name" value="HAD-like_sf"/>
</dbReference>
<dbReference type="InterPro" id="IPR004469">
    <property type="entry name" value="PSP"/>
</dbReference>
<protein>
    <recommendedName>
        <fullName evidence="5">Phosphoserine phosphatase</fullName>
        <ecNumber evidence="4">3.1.3.3</ecNumber>
    </recommendedName>
    <alternativeName>
        <fullName evidence="11">O-phosphoserine phosphohydrolase</fullName>
    </alternativeName>
</protein>
<dbReference type="Gene3D" id="3.40.50.1000">
    <property type="entry name" value="HAD superfamily/HAD-like"/>
    <property type="match status" value="1"/>
</dbReference>
<evidence type="ECO:0000256" key="3">
    <source>
        <dbReference type="ARBA" id="ARBA00009184"/>
    </source>
</evidence>
<dbReference type="EC" id="3.1.3.3" evidence="4"/>
<dbReference type="Proteomes" id="UP001054820">
    <property type="component" value="Chromosome"/>
</dbReference>
<keyword evidence="10" id="KW-0718">Serine biosynthesis</keyword>
<evidence type="ECO:0000256" key="13">
    <source>
        <dbReference type="ARBA" id="ARBA00048523"/>
    </source>
</evidence>
<evidence type="ECO:0000256" key="11">
    <source>
        <dbReference type="ARBA" id="ARBA00031693"/>
    </source>
</evidence>
<evidence type="ECO:0000256" key="9">
    <source>
        <dbReference type="ARBA" id="ARBA00022842"/>
    </source>
</evidence>
<dbReference type="PANTHER" id="PTHR43344:SF2">
    <property type="entry name" value="PHOSPHOSERINE PHOSPHATASE"/>
    <property type="match status" value="1"/>
</dbReference>
<organism evidence="14 15">
    <name type="scientific">Thiomicrorhabdus immobilis</name>
    <dbReference type="NCBI Taxonomy" id="2791037"/>
    <lineage>
        <taxon>Bacteria</taxon>
        <taxon>Pseudomonadati</taxon>
        <taxon>Pseudomonadota</taxon>
        <taxon>Gammaproteobacteria</taxon>
        <taxon>Thiotrichales</taxon>
        <taxon>Piscirickettsiaceae</taxon>
        <taxon>Thiomicrorhabdus</taxon>
    </lineage>
</organism>
<dbReference type="NCBIfam" id="TIGR01488">
    <property type="entry name" value="HAD-SF-IB"/>
    <property type="match status" value="1"/>
</dbReference>
<evidence type="ECO:0000313" key="14">
    <source>
        <dbReference type="EMBL" id="BCN92892.1"/>
    </source>
</evidence>
<comment type="pathway">
    <text evidence="2">Amino-acid biosynthesis; L-serine biosynthesis; L-serine from 3-phospho-D-glycerate: step 3/3.</text>
</comment>
<keyword evidence="15" id="KW-1185">Reference proteome</keyword>
<reference evidence="14" key="1">
    <citation type="journal article" date="2022" name="Arch. Microbiol.">
        <title>Thiomicrorhabdus immobilis sp. nov., a mesophilic sulfur-oxidizing bacterium isolated from sediment of a brackish lake in northern Japan.</title>
        <authorList>
            <person name="Kojima H."/>
            <person name="Mochizuki J."/>
            <person name="Kanda M."/>
            <person name="Watanabe T."/>
            <person name="Fukui M."/>
        </authorList>
    </citation>
    <scope>NUCLEOTIDE SEQUENCE</scope>
    <source>
        <strain evidence="14">Am19</strain>
    </source>
</reference>
<keyword evidence="9" id="KW-0460">Magnesium</keyword>
<dbReference type="InterPro" id="IPR050582">
    <property type="entry name" value="HAD-like_SerB"/>
</dbReference>
<comment type="catalytic activity">
    <reaction evidence="13">
        <text>O-phospho-D-serine + H2O = D-serine + phosphate</text>
        <dbReference type="Rhea" id="RHEA:24873"/>
        <dbReference type="ChEBI" id="CHEBI:15377"/>
        <dbReference type="ChEBI" id="CHEBI:35247"/>
        <dbReference type="ChEBI" id="CHEBI:43474"/>
        <dbReference type="ChEBI" id="CHEBI:58680"/>
        <dbReference type="EC" id="3.1.3.3"/>
    </reaction>
</comment>
<evidence type="ECO:0000313" key="15">
    <source>
        <dbReference type="Proteomes" id="UP001054820"/>
    </source>
</evidence>
<dbReference type="InterPro" id="IPR023214">
    <property type="entry name" value="HAD_sf"/>
</dbReference>
<evidence type="ECO:0000256" key="5">
    <source>
        <dbReference type="ARBA" id="ARBA00015196"/>
    </source>
</evidence>
<accession>A0ABN6CYC6</accession>
<dbReference type="Gene3D" id="3.30.70.2020">
    <property type="match status" value="1"/>
</dbReference>
<dbReference type="NCBIfam" id="TIGR00338">
    <property type="entry name" value="serB"/>
    <property type="match status" value="1"/>
</dbReference>
<dbReference type="SFLD" id="SFLDF00029">
    <property type="entry name" value="phosphoserine_phosphatase"/>
    <property type="match status" value="1"/>
</dbReference>
<keyword evidence="8" id="KW-0378">Hydrolase</keyword>
<dbReference type="Gene3D" id="1.10.150.210">
    <property type="entry name" value="Phosphoserine phosphatase, domain 2"/>
    <property type="match status" value="1"/>
</dbReference>
<dbReference type="Pfam" id="PF00702">
    <property type="entry name" value="Hydrolase"/>
    <property type="match status" value="1"/>
</dbReference>
<keyword evidence="7" id="KW-0479">Metal-binding</keyword>
<comment type="catalytic activity">
    <reaction evidence="12">
        <text>O-phospho-L-serine + H2O = L-serine + phosphate</text>
        <dbReference type="Rhea" id="RHEA:21208"/>
        <dbReference type="ChEBI" id="CHEBI:15377"/>
        <dbReference type="ChEBI" id="CHEBI:33384"/>
        <dbReference type="ChEBI" id="CHEBI:43474"/>
        <dbReference type="ChEBI" id="CHEBI:57524"/>
        <dbReference type="EC" id="3.1.3.3"/>
    </reaction>
</comment>